<proteinExistence type="predicted"/>
<evidence type="ECO:0000259" key="1">
    <source>
        <dbReference type="PROSITE" id="PS51029"/>
    </source>
</evidence>
<evidence type="ECO:0000313" key="3">
    <source>
        <dbReference type="Proteomes" id="UP000478052"/>
    </source>
</evidence>
<protein>
    <submittedName>
        <fullName evidence="2">MADF domain-containing protein</fullName>
    </submittedName>
</protein>
<dbReference type="OrthoDB" id="8190343at2759"/>
<keyword evidence="3" id="KW-1185">Reference proteome</keyword>
<reference evidence="2 3" key="1">
    <citation type="submission" date="2019-08" db="EMBL/GenBank/DDBJ databases">
        <title>Whole genome of Aphis craccivora.</title>
        <authorList>
            <person name="Voronova N.V."/>
            <person name="Shulinski R.S."/>
            <person name="Bandarenka Y.V."/>
            <person name="Zhorov D.G."/>
            <person name="Warner D."/>
        </authorList>
    </citation>
    <scope>NUCLEOTIDE SEQUENCE [LARGE SCALE GENOMIC DNA]</scope>
    <source>
        <strain evidence="2">180601</strain>
        <tissue evidence="2">Whole Body</tissue>
    </source>
</reference>
<dbReference type="Pfam" id="PF10545">
    <property type="entry name" value="MADF_DNA_bdg"/>
    <property type="match status" value="1"/>
</dbReference>
<dbReference type="PANTHER" id="PTHR21505:SF8">
    <property type="entry name" value="DPT-YFP REPRESSOR BY OVEREXPRESSION, ISOFORM D-RELATED"/>
    <property type="match status" value="1"/>
</dbReference>
<dbReference type="InterPro" id="IPR006578">
    <property type="entry name" value="MADF-dom"/>
</dbReference>
<feature type="domain" description="MADF" evidence="1">
    <location>
        <begin position="8"/>
        <end position="103"/>
    </location>
</feature>
<dbReference type="SMART" id="SM00595">
    <property type="entry name" value="MADF"/>
    <property type="match status" value="1"/>
</dbReference>
<comment type="caution">
    <text evidence="2">The sequence shown here is derived from an EMBL/GenBank/DDBJ whole genome shotgun (WGS) entry which is preliminary data.</text>
</comment>
<evidence type="ECO:0000313" key="2">
    <source>
        <dbReference type="EMBL" id="KAF0747271.1"/>
    </source>
</evidence>
<accession>A0A6G0Y0Z0</accession>
<sequence>MNNFNIQTFLEEYQRYPCLWLKSDPDYKLRNKRDSAEEKLLEVTGLNTVKELRQKIRSIRCTYNQEVSKISKSISTGSGTANVYVLKLNWFTSADSFLRRNFDGVRDSETNLDTACSETIIDSPFQESDKINENEEPNNKFKNSIISTSPSQVTPQLTKRTQKKTERASKMCKIDNSLDNAVETLKFVCAQKATSNEFSIFGQHVASQLEKLPLQQALLLQETIQGLLTNARLKTISIPSTSCTNIPSNDLVEYQTVNPNENDSVEYQIVNPNENDDVDDAVSPPLFASSSDISLFYNNWENN</sequence>
<gene>
    <name evidence="2" type="ORF">FWK35_00029225</name>
</gene>
<dbReference type="PROSITE" id="PS51029">
    <property type="entry name" value="MADF"/>
    <property type="match status" value="1"/>
</dbReference>
<name>A0A6G0Y0Z0_APHCR</name>
<dbReference type="EMBL" id="VUJU01006898">
    <property type="protein sequence ID" value="KAF0747271.1"/>
    <property type="molecule type" value="Genomic_DNA"/>
</dbReference>
<dbReference type="Proteomes" id="UP000478052">
    <property type="component" value="Unassembled WGS sequence"/>
</dbReference>
<dbReference type="PANTHER" id="PTHR21505">
    <property type="entry name" value="MADF DOMAIN-CONTAINING PROTEIN-RELATED"/>
    <property type="match status" value="1"/>
</dbReference>
<organism evidence="2 3">
    <name type="scientific">Aphis craccivora</name>
    <name type="common">Cowpea aphid</name>
    <dbReference type="NCBI Taxonomy" id="307492"/>
    <lineage>
        <taxon>Eukaryota</taxon>
        <taxon>Metazoa</taxon>
        <taxon>Ecdysozoa</taxon>
        <taxon>Arthropoda</taxon>
        <taxon>Hexapoda</taxon>
        <taxon>Insecta</taxon>
        <taxon>Pterygota</taxon>
        <taxon>Neoptera</taxon>
        <taxon>Paraneoptera</taxon>
        <taxon>Hemiptera</taxon>
        <taxon>Sternorrhyncha</taxon>
        <taxon>Aphidomorpha</taxon>
        <taxon>Aphidoidea</taxon>
        <taxon>Aphididae</taxon>
        <taxon>Aphidini</taxon>
        <taxon>Aphis</taxon>
        <taxon>Aphis</taxon>
    </lineage>
</organism>
<dbReference type="AlphaFoldDB" id="A0A6G0Y0Z0"/>